<evidence type="ECO:0000256" key="2">
    <source>
        <dbReference type="ARBA" id="ARBA00022723"/>
    </source>
</evidence>
<dbReference type="PANTHER" id="PTHR11804:SF82">
    <property type="entry name" value="THIMET OLIGOPEPTIDASE-RELATED"/>
    <property type="match status" value="1"/>
</dbReference>
<organism evidence="8 9">
    <name type="scientific">Vitis vinifera</name>
    <name type="common">Grape</name>
    <dbReference type="NCBI Taxonomy" id="29760"/>
    <lineage>
        <taxon>Eukaryota</taxon>
        <taxon>Viridiplantae</taxon>
        <taxon>Streptophyta</taxon>
        <taxon>Embryophyta</taxon>
        <taxon>Tracheophyta</taxon>
        <taxon>Spermatophyta</taxon>
        <taxon>Magnoliopsida</taxon>
        <taxon>eudicotyledons</taxon>
        <taxon>Gunneridae</taxon>
        <taxon>Pentapetalae</taxon>
        <taxon>rosids</taxon>
        <taxon>Vitales</taxon>
        <taxon>Vitaceae</taxon>
        <taxon>Viteae</taxon>
        <taxon>Vitis</taxon>
    </lineage>
</organism>
<dbReference type="GO" id="GO:0006508">
    <property type="term" value="P:proteolysis"/>
    <property type="evidence" value="ECO:0007669"/>
    <property type="project" value="UniProtKB-KW"/>
</dbReference>
<dbReference type="EMBL" id="QGNW01000151">
    <property type="protein sequence ID" value="RVW90820.1"/>
    <property type="molecule type" value="Genomic_DNA"/>
</dbReference>
<keyword evidence="5 6" id="KW-0482">Metalloprotease</keyword>
<comment type="cofactor">
    <cofactor evidence="6">
        <name>Zn(2+)</name>
        <dbReference type="ChEBI" id="CHEBI:29105"/>
    </cofactor>
    <text evidence="6">Binds 1 zinc ion.</text>
</comment>
<dbReference type="SUPFAM" id="SSF55486">
    <property type="entry name" value="Metalloproteases ('zincins'), catalytic domain"/>
    <property type="match status" value="1"/>
</dbReference>
<dbReference type="PANTHER" id="PTHR11804">
    <property type="entry name" value="PROTEASE M3 THIMET OLIGOPEPTIDASE-RELATED"/>
    <property type="match status" value="1"/>
</dbReference>
<evidence type="ECO:0000256" key="4">
    <source>
        <dbReference type="ARBA" id="ARBA00022833"/>
    </source>
</evidence>
<name>A0A438I2F9_VITVI</name>
<gene>
    <name evidence="8" type="primary">VvCHDp000989_2</name>
    <name evidence="8" type="ORF">CK203_028605</name>
</gene>
<feature type="domain" description="Peptidase M3A/M3B catalytic" evidence="7">
    <location>
        <begin position="27"/>
        <end position="222"/>
    </location>
</feature>
<comment type="similarity">
    <text evidence="6">Belongs to the peptidase M3 family.</text>
</comment>
<comment type="caution">
    <text evidence="8">The sequence shown here is derived from an EMBL/GenBank/DDBJ whole genome shotgun (WGS) entry which is preliminary data.</text>
</comment>
<dbReference type="InterPro" id="IPR045090">
    <property type="entry name" value="Pept_M3A_M3B"/>
</dbReference>
<keyword evidence="4 6" id="KW-0862">Zinc</keyword>
<proteinExistence type="inferred from homology"/>
<sequence>MLFTEATLRKGRGQLNHVNFGLLPICEVVFEFLEDISASVNELAARELDMLKDLKRKEEGEFPFGNEDLLYYMKRVEEQYLDLDFGVLKQYFPINLVLPGIFKIFQDLFGLRFEEIADVEVWHSDVRAFSVFDLSSSELLGYFYLDIHPREGKYGHICVVALQNGSLSSNGARQVAVINHIPVALLISQCQKEVDDHPGLLRFSEVVNLFHEFGHVVYSLSSYSCWRWNQKSYFDFLLI</sequence>
<dbReference type="Proteomes" id="UP000288805">
    <property type="component" value="Unassembled WGS sequence"/>
</dbReference>
<keyword evidence="3 6" id="KW-0378">Hydrolase</keyword>
<evidence type="ECO:0000256" key="5">
    <source>
        <dbReference type="ARBA" id="ARBA00023049"/>
    </source>
</evidence>
<evidence type="ECO:0000256" key="3">
    <source>
        <dbReference type="ARBA" id="ARBA00022801"/>
    </source>
</evidence>
<dbReference type="AlphaFoldDB" id="A0A438I2F9"/>
<evidence type="ECO:0000313" key="9">
    <source>
        <dbReference type="Proteomes" id="UP000288805"/>
    </source>
</evidence>
<dbReference type="InterPro" id="IPR001567">
    <property type="entry name" value="Pept_M3A_M3B_dom"/>
</dbReference>
<evidence type="ECO:0000256" key="1">
    <source>
        <dbReference type="ARBA" id="ARBA00022670"/>
    </source>
</evidence>
<keyword evidence="1 6" id="KW-0645">Protease</keyword>
<evidence type="ECO:0000313" key="8">
    <source>
        <dbReference type="EMBL" id="RVW90820.1"/>
    </source>
</evidence>
<evidence type="ECO:0000256" key="6">
    <source>
        <dbReference type="RuleBase" id="RU003435"/>
    </source>
</evidence>
<reference evidence="8 9" key="1">
    <citation type="journal article" date="2018" name="PLoS Genet.">
        <title>Population sequencing reveals clonal diversity and ancestral inbreeding in the grapevine cultivar Chardonnay.</title>
        <authorList>
            <person name="Roach M.J."/>
            <person name="Johnson D.L."/>
            <person name="Bohlmann J."/>
            <person name="van Vuuren H.J."/>
            <person name="Jones S.J."/>
            <person name="Pretorius I.S."/>
            <person name="Schmidt S.A."/>
            <person name="Borneman A.R."/>
        </authorList>
    </citation>
    <scope>NUCLEOTIDE SEQUENCE [LARGE SCALE GENOMIC DNA]</scope>
    <source>
        <strain evidence="9">cv. Chardonnay</strain>
        <tissue evidence="8">Leaf</tissue>
    </source>
</reference>
<keyword evidence="2 6" id="KW-0479">Metal-binding</keyword>
<protein>
    <submittedName>
        <fullName evidence="8">Putative thimet oligopeptidase</fullName>
    </submittedName>
</protein>
<evidence type="ECO:0000259" key="7">
    <source>
        <dbReference type="Pfam" id="PF01432"/>
    </source>
</evidence>
<dbReference type="Pfam" id="PF01432">
    <property type="entry name" value="Peptidase_M3"/>
    <property type="match status" value="1"/>
</dbReference>
<dbReference type="Gene3D" id="1.10.1370.40">
    <property type="match status" value="1"/>
</dbReference>
<dbReference type="GO" id="GO:0046872">
    <property type="term" value="F:metal ion binding"/>
    <property type="evidence" value="ECO:0007669"/>
    <property type="project" value="UniProtKB-UniRule"/>
</dbReference>
<dbReference type="GO" id="GO:0004222">
    <property type="term" value="F:metalloendopeptidase activity"/>
    <property type="evidence" value="ECO:0007669"/>
    <property type="project" value="InterPro"/>
</dbReference>
<accession>A0A438I2F9</accession>